<dbReference type="STRING" id="867904.Metho_1311"/>
<proteinExistence type="predicted"/>
<dbReference type="AlphaFoldDB" id="L0KZW2"/>
<keyword evidence="2" id="KW-0645">Protease</keyword>
<dbReference type="PANTHER" id="PTHR48094:SF12">
    <property type="entry name" value="PARKINSON DISEASE PROTEIN 7 HOMOLOG"/>
    <property type="match status" value="1"/>
</dbReference>
<sequence>MGSELDDKKILMVVAQDNFRDEEYLEPRDVLEDAGVSITVASNSTKEAYGALGAKIKPDISIKDAIMAEFDGIVVVGGGGSREHLWPNKDLQRLVKDAFDQDKLVAAICISPVILARAKVLEDRDCTVFKDKECIAELEKYGGHYQDTDVVADGNIVTARDPKAAEKFGHAIVEQLAAED</sequence>
<dbReference type="GO" id="GO:0005737">
    <property type="term" value="C:cytoplasm"/>
    <property type="evidence" value="ECO:0007669"/>
    <property type="project" value="TreeGrafter"/>
</dbReference>
<dbReference type="Gene3D" id="3.40.50.880">
    <property type="match status" value="1"/>
</dbReference>
<dbReference type="KEGG" id="mhz:Metho_1311"/>
<dbReference type="RefSeq" id="WP_015324700.1">
    <property type="nucleotide sequence ID" value="NC_019977.1"/>
</dbReference>
<dbReference type="OrthoDB" id="82036at2157"/>
<dbReference type="SUPFAM" id="SSF52317">
    <property type="entry name" value="Class I glutamine amidotransferase-like"/>
    <property type="match status" value="1"/>
</dbReference>
<keyword evidence="3" id="KW-1185">Reference proteome</keyword>
<feature type="domain" description="DJ-1/PfpI" evidence="1">
    <location>
        <begin position="8"/>
        <end position="175"/>
    </location>
</feature>
<dbReference type="InterPro" id="IPR029062">
    <property type="entry name" value="Class_I_gatase-like"/>
</dbReference>
<dbReference type="PANTHER" id="PTHR48094">
    <property type="entry name" value="PROTEIN/NUCLEIC ACID DEGLYCASE DJ-1-RELATED"/>
    <property type="match status" value="1"/>
</dbReference>
<protein>
    <submittedName>
        <fullName evidence="2">Putative intracellular protease/amidase</fullName>
    </submittedName>
</protein>
<dbReference type="InterPro" id="IPR002818">
    <property type="entry name" value="DJ-1/PfpI"/>
</dbReference>
<gene>
    <name evidence="2" type="ordered locus">Metho_1311</name>
</gene>
<evidence type="ECO:0000313" key="2">
    <source>
        <dbReference type="EMBL" id="AGB49534.1"/>
    </source>
</evidence>
<dbReference type="HOGENOM" id="CLU_000445_44_4_2"/>
<evidence type="ECO:0000259" key="1">
    <source>
        <dbReference type="Pfam" id="PF01965"/>
    </source>
</evidence>
<accession>L0KZW2</accession>
<dbReference type="EMBL" id="CP003362">
    <property type="protein sequence ID" value="AGB49534.1"/>
    <property type="molecule type" value="Genomic_DNA"/>
</dbReference>
<dbReference type="Proteomes" id="UP000010866">
    <property type="component" value="Chromosome"/>
</dbReference>
<dbReference type="GO" id="GO:0006508">
    <property type="term" value="P:proteolysis"/>
    <property type="evidence" value="ECO:0007669"/>
    <property type="project" value="UniProtKB-KW"/>
</dbReference>
<dbReference type="GO" id="GO:0008233">
    <property type="term" value="F:peptidase activity"/>
    <property type="evidence" value="ECO:0007669"/>
    <property type="project" value="UniProtKB-KW"/>
</dbReference>
<evidence type="ECO:0000313" key="3">
    <source>
        <dbReference type="Proteomes" id="UP000010866"/>
    </source>
</evidence>
<dbReference type="GeneID" id="14407120"/>
<name>L0KZW2_METHD</name>
<dbReference type="InterPro" id="IPR050325">
    <property type="entry name" value="Prot/Nucl_acid_deglycase"/>
</dbReference>
<reference evidence="3" key="1">
    <citation type="submission" date="2012-02" db="EMBL/GenBank/DDBJ databases">
        <title>Complete sequence of chromosome of Methanomethylovorans hollandica DSM 15978.</title>
        <authorList>
            <person name="Lucas S."/>
            <person name="Copeland A."/>
            <person name="Lapidus A."/>
            <person name="Glavina del Rio T."/>
            <person name="Dalin E."/>
            <person name="Tice H."/>
            <person name="Bruce D."/>
            <person name="Goodwin L."/>
            <person name="Pitluck S."/>
            <person name="Peters L."/>
            <person name="Mikhailova N."/>
            <person name="Held B."/>
            <person name="Kyrpides N."/>
            <person name="Mavromatis K."/>
            <person name="Ivanova N."/>
            <person name="Brettin T."/>
            <person name="Detter J.C."/>
            <person name="Han C."/>
            <person name="Larimer F."/>
            <person name="Land M."/>
            <person name="Hauser L."/>
            <person name="Markowitz V."/>
            <person name="Cheng J.-F."/>
            <person name="Hugenholtz P."/>
            <person name="Woyke T."/>
            <person name="Wu D."/>
            <person name="Spring S."/>
            <person name="Schroeder M."/>
            <person name="Brambilla E."/>
            <person name="Klenk H.-P."/>
            <person name="Eisen J.A."/>
        </authorList>
    </citation>
    <scope>NUCLEOTIDE SEQUENCE [LARGE SCALE GENOMIC DNA]</scope>
    <source>
        <strain evidence="3">DSM 15978 / NBRC 107637 / DMS1</strain>
    </source>
</reference>
<organism evidence="2 3">
    <name type="scientific">Methanomethylovorans hollandica (strain DSM 15978 / NBRC 107637 / DMS1)</name>
    <dbReference type="NCBI Taxonomy" id="867904"/>
    <lineage>
        <taxon>Archaea</taxon>
        <taxon>Methanobacteriati</taxon>
        <taxon>Methanobacteriota</taxon>
        <taxon>Stenosarchaea group</taxon>
        <taxon>Methanomicrobia</taxon>
        <taxon>Methanosarcinales</taxon>
        <taxon>Methanosarcinaceae</taxon>
        <taxon>Methanomethylovorans</taxon>
    </lineage>
</organism>
<dbReference type="Pfam" id="PF01965">
    <property type="entry name" value="DJ-1_PfpI"/>
    <property type="match status" value="1"/>
</dbReference>
<keyword evidence="2" id="KW-0378">Hydrolase</keyword>